<dbReference type="Gene3D" id="3.40.50.1820">
    <property type="entry name" value="alpha/beta hydrolase"/>
    <property type="match status" value="1"/>
</dbReference>
<evidence type="ECO:0000313" key="11">
    <source>
        <dbReference type="EMBL" id="EAR94277.1"/>
    </source>
</evidence>
<dbReference type="GO" id="GO:0008242">
    <property type="term" value="F:omega peptidase activity"/>
    <property type="evidence" value="ECO:0007669"/>
    <property type="project" value="UniProtKB-EC"/>
</dbReference>
<dbReference type="InterPro" id="IPR045550">
    <property type="entry name" value="AARE_N"/>
</dbReference>
<evidence type="ECO:0000256" key="8">
    <source>
        <dbReference type="SAM" id="MobiDB-lite"/>
    </source>
</evidence>
<comment type="catalytic activity">
    <reaction evidence="1">
        <text>Cleavage of an N-acetyl or N-formyl amino acid from the N-terminus of a polypeptide.</text>
        <dbReference type="EC" id="3.4.19.1"/>
    </reaction>
</comment>
<dbReference type="GeneID" id="7840343"/>
<dbReference type="GO" id="GO:0006508">
    <property type="term" value="P:proteolysis"/>
    <property type="evidence" value="ECO:0007669"/>
    <property type="project" value="InterPro"/>
</dbReference>
<dbReference type="InterPro" id="IPR001375">
    <property type="entry name" value="Peptidase_S9_cat"/>
</dbReference>
<dbReference type="SUPFAM" id="SSF53474">
    <property type="entry name" value="alpha/beta-Hydrolases"/>
    <property type="match status" value="1"/>
</dbReference>
<dbReference type="Pfam" id="PF19283">
    <property type="entry name" value="APEH_N"/>
    <property type="match status" value="1"/>
</dbReference>
<keyword evidence="7" id="KW-0378">Hydrolase</keyword>
<dbReference type="ESTHER" id="tetts-q23ck3">
    <property type="family name" value="ACPH_Peptidase_S9"/>
</dbReference>
<dbReference type="HOGENOM" id="CLU_384744_0_0_1"/>
<evidence type="ECO:0000256" key="2">
    <source>
        <dbReference type="ARBA" id="ARBA00004496"/>
    </source>
</evidence>
<dbReference type="MEROPS" id="S09.004"/>
<evidence type="ECO:0000259" key="9">
    <source>
        <dbReference type="Pfam" id="PF00326"/>
    </source>
</evidence>
<feature type="compositionally biased region" description="Basic and acidic residues" evidence="8">
    <location>
        <begin position="269"/>
        <end position="290"/>
    </location>
</feature>
<protein>
    <recommendedName>
        <fullName evidence="5">acylaminoacyl-peptidase</fullName>
        <ecNumber evidence="5">3.4.19.1</ecNumber>
    </recommendedName>
</protein>
<evidence type="ECO:0000256" key="6">
    <source>
        <dbReference type="ARBA" id="ARBA00022490"/>
    </source>
</evidence>
<dbReference type="EMBL" id="GG662716">
    <property type="protein sequence ID" value="EAR94277.1"/>
    <property type="molecule type" value="Genomic_DNA"/>
</dbReference>
<dbReference type="Proteomes" id="UP000009168">
    <property type="component" value="Unassembled WGS sequence"/>
</dbReference>
<reference evidence="12" key="1">
    <citation type="journal article" date="2006" name="PLoS Biol.">
        <title>Macronuclear genome sequence of the ciliate Tetrahymena thermophila, a model eukaryote.</title>
        <authorList>
            <person name="Eisen J.A."/>
            <person name="Coyne R.S."/>
            <person name="Wu M."/>
            <person name="Wu D."/>
            <person name="Thiagarajan M."/>
            <person name="Wortman J.R."/>
            <person name="Badger J.H."/>
            <person name="Ren Q."/>
            <person name="Amedeo P."/>
            <person name="Jones K.M."/>
            <person name="Tallon L.J."/>
            <person name="Delcher A.L."/>
            <person name="Salzberg S.L."/>
            <person name="Silva J.C."/>
            <person name="Haas B.J."/>
            <person name="Majoros W.H."/>
            <person name="Farzad M."/>
            <person name="Carlton J.M."/>
            <person name="Smith R.K. Jr."/>
            <person name="Garg J."/>
            <person name="Pearlman R.E."/>
            <person name="Karrer K.M."/>
            <person name="Sun L."/>
            <person name="Manning G."/>
            <person name="Elde N.C."/>
            <person name="Turkewitz A.P."/>
            <person name="Asai D.J."/>
            <person name="Wilkes D.E."/>
            <person name="Wang Y."/>
            <person name="Cai H."/>
            <person name="Collins K."/>
            <person name="Stewart B.A."/>
            <person name="Lee S.R."/>
            <person name="Wilamowska K."/>
            <person name="Weinberg Z."/>
            <person name="Ruzzo W.L."/>
            <person name="Wloga D."/>
            <person name="Gaertig J."/>
            <person name="Frankel J."/>
            <person name="Tsao C.-C."/>
            <person name="Gorovsky M.A."/>
            <person name="Keeling P.J."/>
            <person name="Waller R.F."/>
            <person name="Patron N.J."/>
            <person name="Cherry J.M."/>
            <person name="Stover N.A."/>
            <person name="Krieger C.J."/>
            <person name="del Toro C."/>
            <person name="Ryder H.F."/>
            <person name="Williamson S.C."/>
            <person name="Barbeau R.A."/>
            <person name="Hamilton E.P."/>
            <person name="Orias E."/>
        </authorList>
    </citation>
    <scope>NUCLEOTIDE SEQUENCE [LARGE SCALE GENOMIC DNA]</scope>
    <source>
        <strain evidence="12">SB210</strain>
    </source>
</reference>
<dbReference type="InParanoid" id="Q23CK3"/>
<dbReference type="GO" id="GO:0005737">
    <property type="term" value="C:cytoplasm"/>
    <property type="evidence" value="ECO:0007669"/>
    <property type="project" value="UniProtKB-SubCell"/>
</dbReference>
<gene>
    <name evidence="11" type="ORF">TTHERM_00856550</name>
</gene>
<keyword evidence="6" id="KW-0963">Cytoplasm</keyword>
<dbReference type="RefSeq" id="XP_001014522.1">
    <property type="nucleotide sequence ID" value="XM_001014522.3"/>
</dbReference>
<evidence type="ECO:0000256" key="4">
    <source>
        <dbReference type="ARBA" id="ARBA00011881"/>
    </source>
</evidence>
<feature type="domain" description="Peptidase S9 prolyl oligopeptidase catalytic" evidence="9">
    <location>
        <begin position="555"/>
        <end position="760"/>
    </location>
</feature>
<evidence type="ECO:0000256" key="1">
    <source>
        <dbReference type="ARBA" id="ARBA00000721"/>
    </source>
</evidence>
<proteinExistence type="inferred from homology"/>
<comment type="similarity">
    <text evidence="3">Belongs to the peptidase S9C family.</text>
</comment>
<name>Q23CK3_TETTS</name>
<dbReference type="eggNOG" id="KOG2100">
    <property type="taxonomic scope" value="Eukaryota"/>
</dbReference>
<evidence type="ECO:0000259" key="10">
    <source>
        <dbReference type="Pfam" id="PF19283"/>
    </source>
</evidence>
<feature type="region of interest" description="Disordered" evidence="8">
    <location>
        <begin position="266"/>
        <end position="290"/>
    </location>
</feature>
<dbReference type="KEGG" id="tet:TTHERM_00856550"/>
<evidence type="ECO:0000256" key="3">
    <source>
        <dbReference type="ARBA" id="ARBA00010040"/>
    </source>
</evidence>
<evidence type="ECO:0000256" key="7">
    <source>
        <dbReference type="ARBA" id="ARBA00022801"/>
    </source>
</evidence>
<accession>Q23CK3</accession>
<dbReference type="PANTHER" id="PTHR42776">
    <property type="entry name" value="SERINE PEPTIDASE S9 FAMILY MEMBER"/>
    <property type="match status" value="1"/>
</dbReference>
<comment type="subunit">
    <text evidence="4">Homotetramer.</text>
</comment>
<evidence type="ECO:0000256" key="5">
    <source>
        <dbReference type="ARBA" id="ARBA00012917"/>
    </source>
</evidence>
<dbReference type="OMA" id="WNKDSTH"/>
<dbReference type="PANTHER" id="PTHR42776:SF4">
    <property type="entry name" value="ACYLAMINO-ACID-RELEASING ENZYME"/>
    <property type="match status" value="1"/>
</dbReference>
<dbReference type="InterPro" id="IPR029058">
    <property type="entry name" value="AB_hydrolase_fold"/>
</dbReference>
<organism evidence="11 12">
    <name type="scientific">Tetrahymena thermophila (strain SB210)</name>
    <dbReference type="NCBI Taxonomy" id="312017"/>
    <lineage>
        <taxon>Eukaryota</taxon>
        <taxon>Sar</taxon>
        <taxon>Alveolata</taxon>
        <taxon>Ciliophora</taxon>
        <taxon>Intramacronucleata</taxon>
        <taxon>Oligohymenophorea</taxon>
        <taxon>Hymenostomatida</taxon>
        <taxon>Tetrahymenina</taxon>
        <taxon>Tetrahymenidae</taxon>
        <taxon>Tetrahymena</taxon>
    </lineage>
</organism>
<sequence length="765" mass="87536">MDSKRIKLITKFLERVFQSSHSVSSAEMVSEQALRVNWSQNNFRDNATYNYSNFYSFNNSSREIGQKLNDFPVQISPTVSTTSPKLQYRATLQQIPDKTKTKTNGVIEIYKGEDVIQQASLAEYHEKVLNDAIVGPAFVWNKSETKFLYIAQTKTKPTKSYFEVESDADLADAIRNNKYEQDFGEKSGGTIKTQLFEYDVEQATLYSIDIPENVFPCYPQYLDEKGEQILFQGYKIHPEFKYGILHCFNRYTDIYFLEKPQRNQLFPKLPKDTSKEDNKQEAEKKENEKKQVEFKVLSNDEASFRPIISPDGKKIAYFGAPVSPAHVNYLAMKIISTEDWSIKEIIPVRKENLTETGEFMGICGYYDDLKNFFWLNDSKHFIFTTNYSGSLGTFLVNTETKEVGRFQVNQTLSDVFQILNYNPIYNTLFASHVNMKGPSSFAFLKNLDLTQDVKTIVNNAQWQYVTLTNGASSIFPALRKFGLENLEETLLKSGESRGFLWRIGQFNNEEAPKELKELYENNEKLNPLSYKNEERPLIVFIHGGPHGSTRGDFTSLRMYFLLQGYNILAPNFTGTAGFGQDYINKLLTKIGDTDTKEILDMIDQVIEKKLCDPTKIIVMGGSYGGYMTGILAARHPNKFRCGILLNPVVNIPFNINITDIPDWCVAESFGKNMTWNLTGDDYKTMFEQSPMSLPNKLTTLNLVGAKDRRVPYQQSLAYHAQSVFNGTDIQTYIYPESDHALDDSLPTIFDSLMKQITFIEANLLK</sequence>
<dbReference type="GO" id="GO:0004252">
    <property type="term" value="F:serine-type endopeptidase activity"/>
    <property type="evidence" value="ECO:0007669"/>
    <property type="project" value="TreeGrafter"/>
</dbReference>
<dbReference type="Pfam" id="PF00326">
    <property type="entry name" value="Peptidase_S9"/>
    <property type="match status" value="1"/>
</dbReference>
<comment type="subcellular location">
    <subcellularLocation>
        <location evidence="2">Cytoplasm</location>
    </subcellularLocation>
</comment>
<dbReference type="AlphaFoldDB" id="Q23CK3"/>
<evidence type="ECO:0000313" key="12">
    <source>
        <dbReference type="Proteomes" id="UP000009168"/>
    </source>
</evidence>
<keyword evidence="12" id="KW-1185">Reference proteome</keyword>
<dbReference type="OrthoDB" id="294046at2759"/>
<feature type="domain" description="Acylamino-acid-releasing enzyme N-terminal" evidence="10">
    <location>
        <begin position="10"/>
        <end position="419"/>
    </location>
</feature>
<dbReference type="EC" id="3.4.19.1" evidence="5"/>
<dbReference type="STRING" id="312017.Q23CK3"/>